<name>A0A1C3D078_9GAMM</name>
<feature type="compositionally biased region" description="Low complexity" evidence="1">
    <location>
        <begin position="136"/>
        <end position="146"/>
    </location>
</feature>
<evidence type="ECO:0000313" key="3">
    <source>
        <dbReference type="EMBL" id="ODA14423.1"/>
    </source>
</evidence>
<dbReference type="AlphaFoldDB" id="A0A1C3D078"/>
<dbReference type="Gene3D" id="1.10.287.700">
    <property type="entry name" value="Helix hairpin bin"/>
    <property type="match status" value="1"/>
</dbReference>
<protein>
    <submittedName>
        <fullName evidence="3">Uncharacterized protein</fullName>
    </submittedName>
</protein>
<dbReference type="Proteomes" id="UP000186553">
    <property type="component" value="Unassembled WGS sequence"/>
</dbReference>
<accession>A0A1C3D078</accession>
<evidence type="ECO:0000313" key="4">
    <source>
        <dbReference type="Proteomes" id="UP000186553"/>
    </source>
</evidence>
<keyword evidence="2" id="KW-0732">Signal</keyword>
<keyword evidence="4" id="KW-1185">Reference proteome</keyword>
<reference evidence="3 4" key="1">
    <citation type="submission" date="2016-07" db="EMBL/GenBank/DDBJ databases">
        <title>Acinetobacter sp. ANC 4603.</title>
        <authorList>
            <person name="Radolfova-Krizova L."/>
            <person name="Nemec A."/>
        </authorList>
    </citation>
    <scope>NUCLEOTIDE SEQUENCE [LARGE SCALE GENOMIC DNA]</scope>
    <source>
        <strain evidence="3 4">ANC 4603</strain>
    </source>
</reference>
<gene>
    <name evidence="3" type="ORF">BBP83_01015</name>
</gene>
<feature type="signal peptide" evidence="2">
    <location>
        <begin position="1"/>
        <end position="25"/>
    </location>
</feature>
<evidence type="ECO:0000256" key="1">
    <source>
        <dbReference type="SAM" id="MobiDB-lite"/>
    </source>
</evidence>
<dbReference type="EMBL" id="MBDL01000001">
    <property type="protein sequence ID" value="ODA14423.1"/>
    <property type="molecule type" value="Genomic_DNA"/>
</dbReference>
<sequence>MPIFKNITTFTLCAGMVLASASLWAQDACVQQPTEKPVKPYGKNPNIFHVWAYKTQEGVLNTAEKVGTAAERGIAKVKPSVGQAWDNTKDIAGNTVQKADAGAQKATQSVNTKIQETKEALAGKPSQVAPIEQHSLSESSSSLNSNQAVPHTAIPSSSTTTAYPVTDL</sequence>
<evidence type="ECO:0000256" key="2">
    <source>
        <dbReference type="SAM" id="SignalP"/>
    </source>
</evidence>
<dbReference type="RefSeq" id="WP_068885562.1">
    <property type="nucleotide sequence ID" value="NZ_CBCRUU010000003.1"/>
</dbReference>
<feature type="region of interest" description="Disordered" evidence="1">
    <location>
        <begin position="120"/>
        <end position="168"/>
    </location>
</feature>
<dbReference type="OrthoDB" id="6713176at2"/>
<organism evidence="3 4">
    <name type="scientific">Acinetobacter celticus</name>
    <dbReference type="NCBI Taxonomy" id="1891224"/>
    <lineage>
        <taxon>Bacteria</taxon>
        <taxon>Pseudomonadati</taxon>
        <taxon>Pseudomonadota</taxon>
        <taxon>Gammaproteobacteria</taxon>
        <taxon>Moraxellales</taxon>
        <taxon>Moraxellaceae</taxon>
        <taxon>Acinetobacter</taxon>
    </lineage>
</organism>
<feature type="compositionally biased region" description="Polar residues" evidence="1">
    <location>
        <begin position="154"/>
        <end position="168"/>
    </location>
</feature>
<comment type="caution">
    <text evidence="3">The sequence shown here is derived from an EMBL/GenBank/DDBJ whole genome shotgun (WGS) entry which is preliminary data.</text>
</comment>
<feature type="chain" id="PRO_5008671792" evidence="2">
    <location>
        <begin position="26"/>
        <end position="168"/>
    </location>
</feature>
<proteinExistence type="predicted"/>